<sequence>MFRARNLIRAQTSPRLAPYVAFGAVLLALWLICLIPTAHLADTPERFLAYSGAGLALVVGATALAGELAARGTRRSFGDVPLPPDADPYRLAMAEKLVAEGVLCPDPGTNWLARIMAERKLREYGIRFPRRTSAIWAAVSCVQAGFLVWWLSTEGLSVETGWLLFTLLCNVLFVLLHPSMAARDRRCAEAVRDAYDHYAAGGRHS</sequence>
<feature type="transmembrane region" description="Helical" evidence="1">
    <location>
        <begin position="158"/>
        <end position="176"/>
    </location>
</feature>
<keyword evidence="3" id="KW-1185">Reference proteome</keyword>
<evidence type="ECO:0000313" key="2">
    <source>
        <dbReference type="EMBL" id="ADH70727.1"/>
    </source>
</evidence>
<keyword evidence="1" id="KW-0812">Transmembrane</keyword>
<proteinExistence type="predicted"/>
<protein>
    <submittedName>
        <fullName evidence="2">Uncharacterized protein</fullName>
    </submittedName>
</protein>
<evidence type="ECO:0000313" key="3">
    <source>
        <dbReference type="Proteomes" id="UP000002219"/>
    </source>
</evidence>
<evidence type="ECO:0000256" key="1">
    <source>
        <dbReference type="SAM" id="Phobius"/>
    </source>
</evidence>
<accession>D7B969</accession>
<dbReference type="AlphaFoldDB" id="D7B969"/>
<dbReference type="Proteomes" id="UP000002219">
    <property type="component" value="Chromosome 2"/>
</dbReference>
<organism evidence="2 3">
    <name type="scientific">Nocardiopsis dassonvillei (strain ATCC 23218 / DSM 43111 / CIP 107115 / JCM 7437 / KCTC 9190 / NBRC 14626 / NCTC 10488 / NRRL B-5397 / IMRU 509)</name>
    <name type="common">Actinomadura dassonvillei</name>
    <dbReference type="NCBI Taxonomy" id="446468"/>
    <lineage>
        <taxon>Bacteria</taxon>
        <taxon>Bacillati</taxon>
        <taxon>Actinomycetota</taxon>
        <taxon>Actinomycetes</taxon>
        <taxon>Streptosporangiales</taxon>
        <taxon>Nocardiopsidaceae</taxon>
        <taxon>Nocardiopsis</taxon>
    </lineage>
</organism>
<feature type="transmembrane region" description="Helical" evidence="1">
    <location>
        <begin position="47"/>
        <end position="66"/>
    </location>
</feature>
<gene>
    <name evidence="2" type="ordered locus">Ndas_5347</name>
</gene>
<feature type="transmembrane region" description="Helical" evidence="1">
    <location>
        <begin position="134"/>
        <end position="152"/>
    </location>
</feature>
<keyword evidence="1" id="KW-1133">Transmembrane helix</keyword>
<dbReference type="HOGENOM" id="CLU_1336359_0_0_11"/>
<geneLocation type="plasmid" evidence="3">
    <name>pNDAS01</name>
</geneLocation>
<dbReference type="OrthoDB" id="5195285at2"/>
<name>D7B969_NOCDD</name>
<dbReference type="RefSeq" id="WP_013156334.1">
    <property type="nucleotide sequence ID" value="NC_014211.1"/>
</dbReference>
<reference evidence="2 3" key="1">
    <citation type="journal article" date="2010" name="Stand. Genomic Sci.">
        <title>Complete genome sequence of Nocardiopsis dassonvillei type strain (IMRU 509).</title>
        <authorList>
            <person name="Sun H."/>
            <person name="Lapidus A."/>
            <person name="Nolan M."/>
            <person name="Lucas S."/>
            <person name="Del Rio T.G."/>
            <person name="Tice H."/>
            <person name="Cheng J.F."/>
            <person name="Tapia R."/>
            <person name="Han C."/>
            <person name="Goodwin L."/>
            <person name="Pitluck S."/>
            <person name="Pagani I."/>
            <person name="Ivanova N."/>
            <person name="Mavromatis K."/>
            <person name="Mikhailova N."/>
            <person name="Pati A."/>
            <person name="Chen A."/>
            <person name="Palaniappan K."/>
            <person name="Land M."/>
            <person name="Hauser L."/>
            <person name="Chang Y.J."/>
            <person name="Jeffries C.D."/>
            <person name="Djao O.D."/>
            <person name="Rohde M."/>
            <person name="Sikorski J."/>
            <person name="Goker M."/>
            <person name="Woyke T."/>
            <person name="Bristow J."/>
            <person name="Eisen J.A."/>
            <person name="Markowitz V."/>
            <person name="Hugenholtz P."/>
            <person name="Kyrpides N.C."/>
            <person name="Klenk H.P."/>
        </authorList>
    </citation>
    <scope>NUCLEOTIDE SEQUENCE [LARGE SCALE GENOMIC DNA]</scope>
    <source>
        <strain evidence="3">ATCC 23218 / DSM 43111 / CIP 107115 / JCM 7437 / KCTC 9190 / NBRC 14626 / NCTC 10488 / NRRL B-5397 / IMRU 509</strain>
        <plasmid evidence="3">Chromosome 2</plasmid>
    </source>
</reference>
<feature type="transmembrane region" description="Helical" evidence="1">
    <location>
        <begin position="20"/>
        <end position="41"/>
    </location>
</feature>
<keyword evidence="1" id="KW-0472">Membrane</keyword>
<dbReference type="KEGG" id="nda:Ndas_5347"/>
<dbReference type="EMBL" id="CP002041">
    <property type="protein sequence ID" value="ADH70727.1"/>
    <property type="molecule type" value="Genomic_DNA"/>
</dbReference>